<dbReference type="CDD" id="cd17535">
    <property type="entry name" value="REC_NarL-like"/>
    <property type="match status" value="1"/>
</dbReference>
<name>A0A516R143_STRST</name>
<dbReference type="InterPro" id="IPR016032">
    <property type="entry name" value="Sig_transdc_resp-reg_C-effctor"/>
</dbReference>
<dbReference type="AlphaFoldDB" id="A0A516R143"/>
<dbReference type="GO" id="GO:0003677">
    <property type="term" value="F:DNA binding"/>
    <property type="evidence" value="ECO:0007669"/>
    <property type="project" value="UniProtKB-KW"/>
</dbReference>
<dbReference type="InterPro" id="IPR011006">
    <property type="entry name" value="CheY-like_superfamily"/>
</dbReference>
<dbReference type="GO" id="GO:0000160">
    <property type="term" value="P:phosphorelay signal transduction system"/>
    <property type="evidence" value="ECO:0007669"/>
    <property type="project" value="InterPro"/>
</dbReference>
<dbReference type="InterPro" id="IPR058245">
    <property type="entry name" value="NreC/VraR/RcsB-like_REC"/>
</dbReference>
<dbReference type="EMBL" id="CP040916">
    <property type="protein sequence ID" value="QDQ09379.1"/>
    <property type="molecule type" value="Genomic_DNA"/>
</dbReference>
<dbReference type="PANTHER" id="PTHR43214:SF24">
    <property type="entry name" value="TRANSCRIPTIONAL REGULATORY PROTEIN NARL-RELATED"/>
    <property type="match status" value="1"/>
</dbReference>
<keyword evidence="2" id="KW-0805">Transcription regulation</keyword>
<sequence length="235" mass="24869">MIRVLLADDQPMVRSGLGMILECESDIEVVGEAGDGAEAVELARRLRPALVVMDVRMPRTDGVEATRQITADSFPADRDTLTRVLILTTYNVSEAVYEALRAGASGFLLKDAAPGELVRAVRALADGDAWLDPAVTADLLAEFASRPERQLPAPEELAALTGREREVLCLVAHGLSNAEIAAHLVIGEATVKTHVGRVLMKLALRDRAQAVATAYQCGLVLPGTAPPTPPGAFAG</sequence>
<organism evidence="8 9">
    <name type="scientific">Streptomyces spectabilis</name>
    <dbReference type="NCBI Taxonomy" id="68270"/>
    <lineage>
        <taxon>Bacteria</taxon>
        <taxon>Bacillati</taxon>
        <taxon>Actinomycetota</taxon>
        <taxon>Actinomycetes</taxon>
        <taxon>Kitasatosporales</taxon>
        <taxon>Streptomycetaceae</taxon>
        <taxon>Streptomyces</taxon>
    </lineage>
</organism>
<dbReference type="PANTHER" id="PTHR43214">
    <property type="entry name" value="TWO-COMPONENT RESPONSE REGULATOR"/>
    <property type="match status" value="1"/>
</dbReference>
<evidence type="ECO:0000256" key="2">
    <source>
        <dbReference type="ARBA" id="ARBA00023015"/>
    </source>
</evidence>
<reference evidence="8 9" key="1">
    <citation type="journal article" date="2019" name="J. Ind. Microbiol. Biotechnol.">
        <title>The complete genomic sequence of Streptomyces spectabilis NRRL-2792 and identification of secondary metabolite biosynthetic gene clusters.</title>
        <authorList>
            <person name="Sinha A."/>
            <person name="Phillips-Salemka S."/>
            <person name="Niraula T.A."/>
            <person name="Short K.A."/>
            <person name="Niraula N.P."/>
        </authorList>
    </citation>
    <scope>NUCLEOTIDE SEQUENCE [LARGE SCALE GENOMIC DNA]</scope>
    <source>
        <strain evidence="8 9">NRRL 2792</strain>
    </source>
</reference>
<evidence type="ECO:0000256" key="3">
    <source>
        <dbReference type="ARBA" id="ARBA00023125"/>
    </source>
</evidence>
<dbReference type="InterPro" id="IPR000792">
    <property type="entry name" value="Tscrpt_reg_LuxR_C"/>
</dbReference>
<dbReference type="Gene3D" id="3.40.50.2300">
    <property type="match status" value="1"/>
</dbReference>
<evidence type="ECO:0000256" key="1">
    <source>
        <dbReference type="ARBA" id="ARBA00022553"/>
    </source>
</evidence>
<feature type="domain" description="HTH luxR-type" evidence="6">
    <location>
        <begin position="153"/>
        <end position="218"/>
    </location>
</feature>
<evidence type="ECO:0000259" key="7">
    <source>
        <dbReference type="PROSITE" id="PS50110"/>
    </source>
</evidence>
<gene>
    <name evidence="8" type="ORF">FH965_01355</name>
</gene>
<feature type="domain" description="Response regulatory" evidence="7">
    <location>
        <begin position="3"/>
        <end position="125"/>
    </location>
</feature>
<dbReference type="PRINTS" id="PR00038">
    <property type="entry name" value="HTHLUXR"/>
</dbReference>
<dbReference type="InterPro" id="IPR001789">
    <property type="entry name" value="Sig_transdc_resp-reg_receiver"/>
</dbReference>
<accession>A0A516R143</accession>
<evidence type="ECO:0000259" key="6">
    <source>
        <dbReference type="PROSITE" id="PS50043"/>
    </source>
</evidence>
<protein>
    <submittedName>
        <fullName evidence="8">Response regulator transcription factor</fullName>
    </submittedName>
</protein>
<dbReference type="InterPro" id="IPR039420">
    <property type="entry name" value="WalR-like"/>
</dbReference>
<dbReference type="SUPFAM" id="SSF52172">
    <property type="entry name" value="CheY-like"/>
    <property type="match status" value="1"/>
</dbReference>
<dbReference type="Pfam" id="PF00072">
    <property type="entry name" value="Response_reg"/>
    <property type="match status" value="1"/>
</dbReference>
<dbReference type="PROSITE" id="PS50043">
    <property type="entry name" value="HTH_LUXR_2"/>
    <property type="match status" value="1"/>
</dbReference>
<dbReference type="Proteomes" id="UP000316806">
    <property type="component" value="Chromosome"/>
</dbReference>
<dbReference type="SUPFAM" id="SSF46894">
    <property type="entry name" value="C-terminal effector domain of the bipartite response regulators"/>
    <property type="match status" value="1"/>
</dbReference>
<dbReference type="CDD" id="cd06170">
    <property type="entry name" value="LuxR_C_like"/>
    <property type="match status" value="1"/>
</dbReference>
<dbReference type="PROSITE" id="PS00622">
    <property type="entry name" value="HTH_LUXR_1"/>
    <property type="match status" value="1"/>
</dbReference>
<dbReference type="RefSeq" id="WP_144000957.1">
    <property type="nucleotide sequence ID" value="NZ_CP040916.1"/>
</dbReference>
<proteinExistence type="predicted"/>
<dbReference type="SMART" id="SM00421">
    <property type="entry name" value="HTH_LUXR"/>
    <property type="match status" value="1"/>
</dbReference>
<dbReference type="GO" id="GO:0006355">
    <property type="term" value="P:regulation of DNA-templated transcription"/>
    <property type="evidence" value="ECO:0007669"/>
    <property type="project" value="InterPro"/>
</dbReference>
<keyword evidence="4" id="KW-0804">Transcription</keyword>
<dbReference type="Pfam" id="PF00196">
    <property type="entry name" value="GerE"/>
    <property type="match status" value="1"/>
</dbReference>
<evidence type="ECO:0000256" key="4">
    <source>
        <dbReference type="ARBA" id="ARBA00023163"/>
    </source>
</evidence>
<evidence type="ECO:0000313" key="9">
    <source>
        <dbReference type="Proteomes" id="UP000316806"/>
    </source>
</evidence>
<keyword evidence="1 5" id="KW-0597">Phosphoprotein</keyword>
<evidence type="ECO:0000256" key="5">
    <source>
        <dbReference type="PROSITE-ProRule" id="PRU00169"/>
    </source>
</evidence>
<evidence type="ECO:0000313" key="8">
    <source>
        <dbReference type="EMBL" id="QDQ09379.1"/>
    </source>
</evidence>
<feature type="modified residue" description="4-aspartylphosphate" evidence="5">
    <location>
        <position position="54"/>
    </location>
</feature>
<dbReference type="SMART" id="SM00448">
    <property type="entry name" value="REC"/>
    <property type="match status" value="1"/>
</dbReference>
<keyword evidence="3" id="KW-0238">DNA-binding</keyword>
<dbReference type="PROSITE" id="PS50110">
    <property type="entry name" value="RESPONSE_REGULATORY"/>
    <property type="match status" value="1"/>
</dbReference>